<evidence type="ECO:0000313" key="3">
    <source>
        <dbReference type="EMBL" id="SHH68404.1"/>
    </source>
</evidence>
<feature type="signal peptide" evidence="1">
    <location>
        <begin position="1"/>
        <end position="25"/>
    </location>
</feature>
<feature type="domain" description="Copper amine oxidase-like N-terminal" evidence="2">
    <location>
        <begin position="113"/>
        <end position="156"/>
    </location>
</feature>
<keyword evidence="4" id="KW-1185">Reference proteome</keyword>
<keyword evidence="1" id="KW-0732">Signal</keyword>
<feature type="domain" description="Copper amine oxidase-like N-terminal" evidence="2">
    <location>
        <begin position="32"/>
        <end position="70"/>
    </location>
</feature>
<gene>
    <name evidence="3" type="ORF">SAMN02745245_01929</name>
</gene>
<dbReference type="InterPro" id="IPR036582">
    <property type="entry name" value="Mao_N_sf"/>
</dbReference>
<sequence>MKKKFVSLSLVLMMLVSLIPNYANAQQPIKLIVDGKEVKSDVAPYIQNGRTMVPVRFIGEALGMKVEFSEIEQNGYDNIPFVSLTTPNGRFISIDVSGVESDGLSFNTGNSDYNPSLIIRNNRIFVPIRYIANALHMDISWDKPTNTVELKTNNNNSVYPLYYVDEDFNEIKSDKIQVEYRNEQYLVKDSNYTLYDYSYAYWAELYGEEGFEKIALNNNTIFRNEFLKYGNVSFLMNSERTKIVGSFFVD</sequence>
<evidence type="ECO:0000313" key="4">
    <source>
        <dbReference type="Proteomes" id="UP000184032"/>
    </source>
</evidence>
<dbReference type="EMBL" id="FQXI01000024">
    <property type="protein sequence ID" value="SHH68404.1"/>
    <property type="molecule type" value="Genomic_DNA"/>
</dbReference>
<name>A0A1M5UZT5_9FIRM</name>
<proteinExistence type="predicted"/>
<dbReference type="OrthoDB" id="2379109at2"/>
<dbReference type="AlphaFoldDB" id="A0A1M5UZT5"/>
<evidence type="ECO:0000259" key="2">
    <source>
        <dbReference type="Pfam" id="PF07833"/>
    </source>
</evidence>
<protein>
    <submittedName>
        <fullName evidence="3">Copper amine oxidase N-terminal domain-containing protein</fullName>
    </submittedName>
</protein>
<organism evidence="3 4">
    <name type="scientific">Anaerosphaera aminiphila DSM 21120</name>
    <dbReference type="NCBI Taxonomy" id="1120995"/>
    <lineage>
        <taxon>Bacteria</taxon>
        <taxon>Bacillati</taxon>
        <taxon>Bacillota</taxon>
        <taxon>Tissierellia</taxon>
        <taxon>Tissierellales</taxon>
        <taxon>Peptoniphilaceae</taxon>
        <taxon>Anaerosphaera</taxon>
    </lineage>
</organism>
<dbReference type="RefSeq" id="WP_073185736.1">
    <property type="nucleotide sequence ID" value="NZ_FQXI01000024.1"/>
</dbReference>
<dbReference type="SUPFAM" id="SSF55383">
    <property type="entry name" value="Copper amine oxidase, domain N"/>
    <property type="match status" value="2"/>
</dbReference>
<evidence type="ECO:0000256" key="1">
    <source>
        <dbReference type="SAM" id="SignalP"/>
    </source>
</evidence>
<reference evidence="3 4" key="1">
    <citation type="submission" date="2016-11" db="EMBL/GenBank/DDBJ databases">
        <authorList>
            <person name="Jaros S."/>
            <person name="Januszkiewicz K."/>
            <person name="Wedrychowicz H."/>
        </authorList>
    </citation>
    <scope>NUCLEOTIDE SEQUENCE [LARGE SCALE GENOMIC DNA]</scope>
    <source>
        <strain evidence="3 4">DSM 21120</strain>
    </source>
</reference>
<dbReference type="Gene3D" id="3.30.457.10">
    <property type="entry name" value="Copper amine oxidase-like, N-terminal domain"/>
    <property type="match status" value="1"/>
</dbReference>
<feature type="chain" id="PRO_5012093165" evidence="1">
    <location>
        <begin position="26"/>
        <end position="250"/>
    </location>
</feature>
<accession>A0A1M5UZT5</accession>
<dbReference type="InterPro" id="IPR012854">
    <property type="entry name" value="Cu_amine_oxidase-like_N"/>
</dbReference>
<dbReference type="Proteomes" id="UP000184032">
    <property type="component" value="Unassembled WGS sequence"/>
</dbReference>
<dbReference type="STRING" id="1120995.SAMN02745245_01929"/>
<dbReference type="Pfam" id="PF07833">
    <property type="entry name" value="Cu_amine_oxidN1"/>
    <property type="match status" value="2"/>
</dbReference>